<dbReference type="GO" id="GO:0016625">
    <property type="term" value="F:oxidoreductase activity, acting on the aldehyde or oxo group of donors, iron-sulfur protein as acceptor"/>
    <property type="evidence" value="ECO:0007669"/>
    <property type="project" value="InterPro"/>
</dbReference>
<dbReference type="InterPro" id="IPR013983">
    <property type="entry name" value="Ald_Fedxn_OxRdtase_N"/>
</dbReference>
<dbReference type="EMBL" id="BARS01040887">
    <property type="protein sequence ID" value="GAG40346.1"/>
    <property type="molecule type" value="Genomic_DNA"/>
</dbReference>
<dbReference type="SMART" id="SM00790">
    <property type="entry name" value="AFOR_N"/>
    <property type="match status" value="1"/>
</dbReference>
<dbReference type="GO" id="GO:0051536">
    <property type="term" value="F:iron-sulfur cluster binding"/>
    <property type="evidence" value="ECO:0007669"/>
    <property type="project" value="InterPro"/>
</dbReference>
<dbReference type="InterPro" id="IPR051919">
    <property type="entry name" value="W-dependent_AOR"/>
</dbReference>
<comment type="caution">
    <text evidence="2">The sequence shown here is derived from an EMBL/GenBank/DDBJ whole genome shotgun (WGS) entry which is preliminary data.</text>
</comment>
<dbReference type="PANTHER" id="PTHR30038">
    <property type="entry name" value="ALDEHYDE FERREDOXIN OXIDOREDUCTASE"/>
    <property type="match status" value="1"/>
</dbReference>
<evidence type="ECO:0000259" key="1">
    <source>
        <dbReference type="SMART" id="SM00790"/>
    </source>
</evidence>
<proteinExistence type="predicted"/>
<dbReference type="PANTHER" id="PTHR30038:SF0">
    <property type="entry name" value="TUNGSTEN-CONTAINING ALDEHYDE FERREDOXIN OXIDOREDUCTASE"/>
    <property type="match status" value="1"/>
</dbReference>
<dbReference type="InterPro" id="IPR036503">
    <property type="entry name" value="Ald_Fedxn_OxRdtase_N_sf"/>
</dbReference>
<dbReference type="Pfam" id="PF02730">
    <property type="entry name" value="AFOR_N"/>
    <property type="match status" value="1"/>
</dbReference>
<evidence type="ECO:0000313" key="2">
    <source>
        <dbReference type="EMBL" id="GAG40346.1"/>
    </source>
</evidence>
<protein>
    <recommendedName>
        <fullName evidence="1">Aldehyde ferredoxin oxidoreductase N-terminal domain-containing protein</fullName>
    </recommendedName>
</protein>
<dbReference type="AlphaFoldDB" id="X0YUN0"/>
<accession>X0YUN0</accession>
<feature type="non-terminal residue" evidence="2">
    <location>
        <position position="225"/>
    </location>
</feature>
<dbReference type="Gene3D" id="3.60.9.10">
    <property type="entry name" value="Aldehyde ferredoxin oxidoreductase, N-terminal domain"/>
    <property type="match status" value="1"/>
</dbReference>
<reference evidence="2" key="1">
    <citation type="journal article" date="2014" name="Front. Microbiol.">
        <title>High frequency of phylogenetically diverse reductive dehalogenase-homologous genes in deep subseafloor sedimentary metagenomes.</title>
        <authorList>
            <person name="Kawai M."/>
            <person name="Futagami T."/>
            <person name="Toyoda A."/>
            <person name="Takaki Y."/>
            <person name="Nishi S."/>
            <person name="Hori S."/>
            <person name="Arai W."/>
            <person name="Tsubouchi T."/>
            <person name="Morono Y."/>
            <person name="Uchiyama I."/>
            <person name="Ito T."/>
            <person name="Fujiyama A."/>
            <person name="Inagaki F."/>
            <person name="Takami H."/>
        </authorList>
    </citation>
    <scope>NUCLEOTIDE SEQUENCE</scope>
    <source>
        <strain evidence="2">Expedition CK06-06</strain>
    </source>
</reference>
<gene>
    <name evidence="2" type="ORF">S01H1_62266</name>
</gene>
<feature type="domain" description="Aldehyde ferredoxin oxidoreductase N-terminal" evidence="1">
    <location>
        <begin position="7"/>
        <end position="209"/>
    </location>
</feature>
<sequence length="225" mass="24251">MKDLFGWTGKILKVDLTERKTVILPTADYIDRFLGGIGIGEKIYWDESSPDLEAFHPDNPLIFMTGPLAATPTPSASRLVVCGKSPCIYPETFVFGSLGGFFPAALKNAGYDGIVIKGKADQPVYINIEKGKVEIRDASHLWGLATSKTHDIIQEELGGKPRFLSIGPGAEHGTRIGTIFSDIASSASMGFGSVMGSKNLKAIAVRGSGTIPVADRERIELIRKR</sequence>
<organism evidence="2">
    <name type="scientific">marine sediment metagenome</name>
    <dbReference type="NCBI Taxonomy" id="412755"/>
    <lineage>
        <taxon>unclassified sequences</taxon>
        <taxon>metagenomes</taxon>
        <taxon>ecological metagenomes</taxon>
    </lineage>
</organism>
<dbReference type="SUPFAM" id="SSF56228">
    <property type="entry name" value="Aldehyde ferredoxin oxidoreductase, N-terminal domain"/>
    <property type="match status" value="1"/>
</dbReference>
<name>X0YUN0_9ZZZZ</name>